<feature type="chain" id="PRO_5001779557" evidence="2">
    <location>
        <begin position="24"/>
        <end position="329"/>
    </location>
</feature>
<evidence type="ECO:0000313" key="4">
    <source>
        <dbReference type="Proteomes" id="UP000028524"/>
    </source>
</evidence>
<proteinExistence type="predicted"/>
<sequence>MKTTFSPASLLAMAAFTSAIANAAVIERAIPSRVLNSLPTQVVDLLESAPTSVDGVIEAISDEISMAIEQIQNLGLPSPSSTGAPDLQGIISLLEDAAAQLGPSGSRLSRRQLFPSAPPRPGPSGLLSNLQGIQGNIQGQTGGLREVIENLQSGSIRPSGAMPQILPFFDNTESTLGDAIADILNTAGINVPFQDTNALVEIVVDIVEEILRVVADLLSTTGLEEPVSSLVNSLIQVIGELLGAVDGVGSGLLDSVVEALDPVLSGLGDGVLAPVLEPLTDILDELTGDTDLSQTAAQLQADIPQGGVGSLLGGSGGLLGRRSAECSSN</sequence>
<organism evidence="3 4">
    <name type="scientific">Stachybotrys chlorohalonatus (strain IBT 40285)</name>
    <dbReference type="NCBI Taxonomy" id="1283841"/>
    <lineage>
        <taxon>Eukaryota</taxon>
        <taxon>Fungi</taxon>
        <taxon>Dikarya</taxon>
        <taxon>Ascomycota</taxon>
        <taxon>Pezizomycotina</taxon>
        <taxon>Sordariomycetes</taxon>
        <taxon>Hypocreomycetidae</taxon>
        <taxon>Hypocreales</taxon>
        <taxon>Stachybotryaceae</taxon>
        <taxon>Stachybotrys</taxon>
    </lineage>
</organism>
<keyword evidence="2" id="KW-0732">Signal</keyword>
<feature type="region of interest" description="Disordered" evidence="1">
    <location>
        <begin position="105"/>
        <end position="125"/>
    </location>
</feature>
<accession>A0A084QQJ4</accession>
<name>A0A084QQJ4_STAC4</name>
<evidence type="ECO:0000313" key="3">
    <source>
        <dbReference type="EMBL" id="KFA66229.1"/>
    </source>
</evidence>
<keyword evidence="4" id="KW-1185">Reference proteome</keyword>
<dbReference type="EMBL" id="KL660471">
    <property type="protein sequence ID" value="KFA66229.1"/>
    <property type="molecule type" value="Genomic_DNA"/>
</dbReference>
<dbReference type="HOGENOM" id="CLU_748369_0_0_1"/>
<evidence type="ECO:0000256" key="2">
    <source>
        <dbReference type="SAM" id="SignalP"/>
    </source>
</evidence>
<dbReference type="InParanoid" id="A0A084QQJ4"/>
<evidence type="ECO:0000256" key="1">
    <source>
        <dbReference type="SAM" id="MobiDB-lite"/>
    </source>
</evidence>
<reference evidence="3 4" key="1">
    <citation type="journal article" date="2014" name="BMC Genomics">
        <title>Comparative genome sequencing reveals chemotype-specific gene clusters in the toxigenic black mold Stachybotrys.</title>
        <authorList>
            <person name="Semeiks J."/>
            <person name="Borek D."/>
            <person name="Otwinowski Z."/>
            <person name="Grishin N.V."/>
        </authorList>
    </citation>
    <scope>NUCLEOTIDE SEQUENCE [LARGE SCALE GENOMIC DNA]</scope>
    <source>
        <strain evidence="3 4">IBT 40285</strain>
    </source>
</reference>
<dbReference type="OrthoDB" id="4774241at2759"/>
<dbReference type="Proteomes" id="UP000028524">
    <property type="component" value="Unassembled WGS sequence"/>
</dbReference>
<gene>
    <name evidence="3" type="ORF">S40285_05106</name>
</gene>
<feature type="signal peptide" evidence="2">
    <location>
        <begin position="1"/>
        <end position="23"/>
    </location>
</feature>
<dbReference type="AlphaFoldDB" id="A0A084QQJ4"/>
<protein>
    <submittedName>
        <fullName evidence="3">Uncharacterized protein</fullName>
    </submittedName>
</protein>